<dbReference type="EMBL" id="AVPL01000025">
    <property type="protein sequence ID" value="KGN41054.1"/>
    <property type="molecule type" value="Genomic_DNA"/>
</dbReference>
<reference evidence="1 2" key="1">
    <citation type="submission" date="2013-08" db="EMBL/GenBank/DDBJ databases">
        <title>The genome sequence of Knoellia aerolata.</title>
        <authorList>
            <person name="Zhu W."/>
            <person name="Wang G."/>
        </authorList>
    </citation>
    <scope>NUCLEOTIDE SEQUENCE [LARGE SCALE GENOMIC DNA]</scope>
    <source>
        <strain evidence="1 2">DSM 18566</strain>
    </source>
</reference>
<name>A0A0A0JWL3_9MICO</name>
<evidence type="ECO:0000313" key="2">
    <source>
        <dbReference type="Proteomes" id="UP000030013"/>
    </source>
</evidence>
<evidence type="ECO:0000313" key="1">
    <source>
        <dbReference type="EMBL" id="KGN41054.1"/>
    </source>
</evidence>
<organism evidence="1 2">
    <name type="scientific">Knoellia aerolata DSM 18566</name>
    <dbReference type="NCBI Taxonomy" id="1385519"/>
    <lineage>
        <taxon>Bacteria</taxon>
        <taxon>Bacillati</taxon>
        <taxon>Actinomycetota</taxon>
        <taxon>Actinomycetes</taxon>
        <taxon>Micrococcales</taxon>
        <taxon>Intrasporangiaceae</taxon>
        <taxon>Knoellia</taxon>
    </lineage>
</organism>
<sequence length="125" mass="13783">MFHKLVKHRDVEEVKQILAPSLYDACLPARRDQLLSTRQLGAQDSPETVSGLLPVGELVAVACVVDEPMTEVKEKSLIDEGVRAHVEACSHDRRVRRVVTGLRCLPLQRVSFAVTPIDTGTGSLR</sequence>
<accession>A0A0A0JWL3</accession>
<gene>
    <name evidence="1" type="ORF">N801_09805</name>
</gene>
<keyword evidence="2" id="KW-1185">Reference proteome</keyword>
<proteinExistence type="predicted"/>
<dbReference type="Proteomes" id="UP000030013">
    <property type="component" value="Unassembled WGS sequence"/>
</dbReference>
<protein>
    <submittedName>
        <fullName evidence="1">Uncharacterized protein</fullName>
    </submittedName>
</protein>
<dbReference type="AlphaFoldDB" id="A0A0A0JWL3"/>
<comment type="caution">
    <text evidence="1">The sequence shown here is derived from an EMBL/GenBank/DDBJ whole genome shotgun (WGS) entry which is preliminary data.</text>
</comment>